<proteinExistence type="predicted"/>
<dbReference type="Proteomes" id="UP000610966">
    <property type="component" value="Unassembled WGS sequence"/>
</dbReference>
<reference evidence="1" key="1">
    <citation type="submission" date="2021-01" db="EMBL/GenBank/DDBJ databases">
        <title>Whole genome shotgun sequence of Sphaerimonospora thailandensis NBRC 107569.</title>
        <authorList>
            <person name="Komaki H."/>
            <person name="Tamura T."/>
        </authorList>
    </citation>
    <scope>NUCLEOTIDE SEQUENCE</scope>
    <source>
        <strain evidence="1">NBRC 107569</strain>
    </source>
</reference>
<protein>
    <submittedName>
        <fullName evidence="1">Uncharacterized protein</fullName>
    </submittedName>
</protein>
<sequence length="82" mass="8983">MTQRLAEFCEALRLPGDRCPQILAIIRTRGWVRQWAWPDGRGWAVAARAAGGGHRVIGAEQTGQAVFSQHAHQPKVVKGAQV</sequence>
<organism evidence="1 2">
    <name type="scientific">Sphaerimonospora thailandensis</name>
    <dbReference type="NCBI Taxonomy" id="795644"/>
    <lineage>
        <taxon>Bacteria</taxon>
        <taxon>Bacillati</taxon>
        <taxon>Actinomycetota</taxon>
        <taxon>Actinomycetes</taxon>
        <taxon>Streptosporangiales</taxon>
        <taxon>Streptosporangiaceae</taxon>
        <taxon>Sphaerimonospora</taxon>
    </lineage>
</organism>
<name>A0A8J3R8K2_9ACTN</name>
<dbReference type="AlphaFoldDB" id="A0A8J3R8K2"/>
<evidence type="ECO:0000313" key="2">
    <source>
        <dbReference type="Proteomes" id="UP000610966"/>
    </source>
</evidence>
<keyword evidence="2" id="KW-1185">Reference proteome</keyword>
<comment type="caution">
    <text evidence="1">The sequence shown here is derived from an EMBL/GenBank/DDBJ whole genome shotgun (WGS) entry which is preliminary data.</text>
</comment>
<accession>A0A8J3R8K2</accession>
<gene>
    <name evidence="1" type="ORF">Mth01_21080</name>
</gene>
<evidence type="ECO:0000313" key="1">
    <source>
        <dbReference type="EMBL" id="GIH69855.1"/>
    </source>
</evidence>
<dbReference type="EMBL" id="BOOG01000017">
    <property type="protein sequence ID" value="GIH69855.1"/>
    <property type="molecule type" value="Genomic_DNA"/>
</dbReference>